<evidence type="ECO:0000256" key="8">
    <source>
        <dbReference type="ARBA" id="ARBA00022723"/>
    </source>
</evidence>
<keyword evidence="9 12" id="KW-0255">Endonuclease</keyword>
<evidence type="ECO:0000256" key="12">
    <source>
        <dbReference type="PROSITE-ProRule" id="PRU01319"/>
    </source>
</evidence>
<feature type="domain" description="RNase H type-2" evidence="14">
    <location>
        <begin position="5"/>
        <end position="199"/>
    </location>
</feature>
<comment type="catalytic activity">
    <reaction evidence="1 12 13">
        <text>Endonucleolytic cleavage to 5'-phosphomonoester.</text>
        <dbReference type="EC" id="3.1.26.4"/>
    </reaction>
</comment>
<dbReference type="GO" id="GO:0006298">
    <property type="term" value="P:mismatch repair"/>
    <property type="evidence" value="ECO:0007669"/>
    <property type="project" value="TreeGrafter"/>
</dbReference>
<dbReference type="SUPFAM" id="SSF53098">
    <property type="entry name" value="Ribonuclease H-like"/>
    <property type="match status" value="1"/>
</dbReference>
<keyword evidence="11" id="KW-0464">Manganese</keyword>
<dbReference type="Pfam" id="PF01351">
    <property type="entry name" value="RNase_HII"/>
    <property type="match status" value="1"/>
</dbReference>
<dbReference type="InterPro" id="IPR036397">
    <property type="entry name" value="RNaseH_sf"/>
</dbReference>
<evidence type="ECO:0000259" key="14">
    <source>
        <dbReference type="PROSITE" id="PS51975"/>
    </source>
</evidence>
<evidence type="ECO:0000256" key="10">
    <source>
        <dbReference type="ARBA" id="ARBA00022801"/>
    </source>
</evidence>
<organism evidence="15 16">
    <name type="scientific">Candidatus Terrybacteria bacterium RIFCSPLOWO2_01_FULL_40_23</name>
    <dbReference type="NCBI Taxonomy" id="1802366"/>
    <lineage>
        <taxon>Bacteria</taxon>
        <taxon>Candidatus Terryibacteriota</taxon>
    </lineage>
</organism>
<dbReference type="EC" id="3.1.26.4" evidence="13"/>
<dbReference type="PANTHER" id="PTHR10954">
    <property type="entry name" value="RIBONUCLEASE H2 SUBUNIT A"/>
    <property type="match status" value="1"/>
</dbReference>
<proteinExistence type="inferred from homology"/>
<keyword evidence="7 12" id="KW-0540">Nuclease</keyword>
<evidence type="ECO:0000256" key="2">
    <source>
        <dbReference type="ARBA" id="ARBA00001946"/>
    </source>
</evidence>
<keyword evidence="10 12" id="KW-0378">Hydrolase</keyword>
<dbReference type="GO" id="GO:0032299">
    <property type="term" value="C:ribonuclease H2 complex"/>
    <property type="evidence" value="ECO:0007669"/>
    <property type="project" value="TreeGrafter"/>
</dbReference>
<dbReference type="GO" id="GO:0005737">
    <property type="term" value="C:cytoplasm"/>
    <property type="evidence" value="ECO:0007669"/>
    <property type="project" value="UniProtKB-SubCell"/>
</dbReference>
<dbReference type="Proteomes" id="UP000176951">
    <property type="component" value="Unassembled WGS sequence"/>
</dbReference>
<accession>A0A1G2PQY6</accession>
<protein>
    <recommendedName>
        <fullName evidence="13">Ribonuclease</fullName>
        <ecNumber evidence="13">3.1.26.4</ecNumber>
    </recommendedName>
</protein>
<dbReference type="GO" id="GO:0046872">
    <property type="term" value="F:metal ion binding"/>
    <property type="evidence" value="ECO:0007669"/>
    <property type="project" value="UniProtKB-KW"/>
</dbReference>
<dbReference type="PROSITE" id="PS51975">
    <property type="entry name" value="RNASE_H_2"/>
    <property type="match status" value="1"/>
</dbReference>
<evidence type="ECO:0000256" key="1">
    <source>
        <dbReference type="ARBA" id="ARBA00000077"/>
    </source>
</evidence>
<evidence type="ECO:0000313" key="15">
    <source>
        <dbReference type="EMBL" id="OHA50760.1"/>
    </source>
</evidence>
<dbReference type="InterPro" id="IPR012337">
    <property type="entry name" value="RNaseH-like_sf"/>
</dbReference>
<comment type="subcellular location">
    <subcellularLocation>
        <location evidence="4">Cytoplasm</location>
    </subcellularLocation>
</comment>
<reference evidence="15 16" key="1">
    <citation type="journal article" date="2016" name="Nat. Commun.">
        <title>Thousands of microbial genomes shed light on interconnected biogeochemical processes in an aquifer system.</title>
        <authorList>
            <person name="Anantharaman K."/>
            <person name="Brown C.T."/>
            <person name="Hug L.A."/>
            <person name="Sharon I."/>
            <person name="Castelle C.J."/>
            <person name="Probst A.J."/>
            <person name="Thomas B.C."/>
            <person name="Singh A."/>
            <person name="Wilkins M.J."/>
            <person name="Karaoz U."/>
            <person name="Brodie E.L."/>
            <person name="Williams K.H."/>
            <person name="Hubbard S.S."/>
            <person name="Banfield J.F."/>
        </authorList>
    </citation>
    <scope>NUCLEOTIDE SEQUENCE [LARGE SCALE GENOMIC DNA]</scope>
</reference>
<evidence type="ECO:0000256" key="9">
    <source>
        <dbReference type="ARBA" id="ARBA00022759"/>
    </source>
</evidence>
<evidence type="ECO:0000256" key="4">
    <source>
        <dbReference type="ARBA" id="ARBA00004496"/>
    </source>
</evidence>
<feature type="binding site" evidence="12">
    <location>
        <position position="118"/>
    </location>
    <ligand>
        <name>a divalent metal cation</name>
        <dbReference type="ChEBI" id="CHEBI:60240"/>
    </ligand>
</feature>
<evidence type="ECO:0000256" key="13">
    <source>
        <dbReference type="RuleBase" id="RU003515"/>
    </source>
</evidence>
<keyword evidence="8 12" id="KW-0479">Metal-binding</keyword>
<comment type="cofactor">
    <cofactor evidence="12">
        <name>Mn(2+)</name>
        <dbReference type="ChEBI" id="CHEBI:29035"/>
    </cofactor>
    <cofactor evidence="12">
        <name>Mg(2+)</name>
        <dbReference type="ChEBI" id="CHEBI:18420"/>
    </cofactor>
    <text evidence="12">Manganese or magnesium. Binds 1 divalent metal ion per monomer in the absence of substrate. May bind a second metal ion after substrate binding.</text>
</comment>
<dbReference type="GO" id="GO:0043137">
    <property type="term" value="P:DNA replication, removal of RNA primer"/>
    <property type="evidence" value="ECO:0007669"/>
    <property type="project" value="TreeGrafter"/>
</dbReference>
<evidence type="ECO:0000256" key="5">
    <source>
        <dbReference type="ARBA" id="ARBA00007383"/>
    </source>
</evidence>
<comment type="cofactor">
    <cofactor evidence="2">
        <name>Mg(2+)</name>
        <dbReference type="ChEBI" id="CHEBI:18420"/>
    </cofactor>
</comment>
<comment type="similarity">
    <text evidence="5 13">Belongs to the RNase HII family.</text>
</comment>
<sequence length="199" mass="22547">MSKQAFVVGIDEVGRGPLAGPITVAAFGMPANIFDRQKTLLKGIRDSKRLSAKQRERWYLTLAKNGAFTWATASVDQKIIDKKGIAVAARLAVALVIKRLTNKYKKHVQIKFEMIYLDGSLYAPDNFNQKTVIKGDEKIPIISAASIMAKVTRDRLMVKYSLMWPKYGFDRHKGYGTRAHYSVIKKFGLLRIHRKSFIK</sequence>
<evidence type="ECO:0000256" key="6">
    <source>
        <dbReference type="ARBA" id="ARBA00022490"/>
    </source>
</evidence>
<dbReference type="InterPro" id="IPR001352">
    <property type="entry name" value="RNase_HII/HIII"/>
</dbReference>
<dbReference type="AlphaFoldDB" id="A0A1G2PQY6"/>
<dbReference type="GO" id="GO:0003723">
    <property type="term" value="F:RNA binding"/>
    <property type="evidence" value="ECO:0007669"/>
    <property type="project" value="UniProtKB-UniRule"/>
</dbReference>
<keyword evidence="6" id="KW-0963">Cytoplasm</keyword>
<name>A0A1G2PQY6_9BACT</name>
<dbReference type="EMBL" id="MHSW01000029">
    <property type="protein sequence ID" value="OHA50760.1"/>
    <property type="molecule type" value="Genomic_DNA"/>
</dbReference>
<gene>
    <name evidence="15" type="ORF">A3A97_01560</name>
</gene>
<dbReference type="NCBIfam" id="NF000595">
    <property type="entry name" value="PRK00015.1-3"/>
    <property type="match status" value="1"/>
</dbReference>
<evidence type="ECO:0000256" key="7">
    <source>
        <dbReference type="ARBA" id="ARBA00022722"/>
    </source>
</evidence>
<evidence type="ECO:0000313" key="16">
    <source>
        <dbReference type="Proteomes" id="UP000176951"/>
    </source>
</evidence>
<dbReference type="PANTHER" id="PTHR10954:SF18">
    <property type="entry name" value="RIBONUCLEASE HII"/>
    <property type="match status" value="1"/>
</dbReference>
<evidence type="ECO:0000256" key="11">
    <source>
        <dbReference type="ARBA" id="ARBA00023211"/>
    </source>
</evidence>
<feature type="binding site" evidence="12">
    <location>
        <position position="12"/>
    </location>
    <ligand>
        <name>a divalent metal cation</name>
        <dbReference type="ChEBI" id="CHEBI:60240"/>
    </ligand>
</feature>
<dbReference type="InterPro" id="IPR024567">
    <property type="entry name" value="RNase_HII/HIII_dom"/>
</dbReference>
<evidence type="ECO:0000256" key="3">
    <source>
        <dbReference type="ARBA" id="ARBA00004065"/>
    </source>
</evidence>
<dbReference type="Gene3D" id="3.30.420.10">
    <property type="entry name" value="Ribonuclease H-like superfamily/Ribonuclease H"/>
    <property type="match status" value="1"/>
</dbReference>
<feature type="binding site" evidence="12">
    <location>
        <position position="11"/>
    </location>
    <ligand>
        <name>a divalent metal cation</name>
        <dbReference type="ChEBI" id="CHEBI:60240"/>
    </ligand>
</feature>
<dbReference type="InterPro" id="IPR022898">
    <property type="entry name" value="RNase_HII"/>
</dbReference>
<comment type="caution">
    <text evidence="15">The sequence shown here is derived from an EMBL/GenBank/DDBJ whole genome shotgun (WGS) entry which is preliminary data.</text>
</comment>
<dbReference type="GO" id="GO:0004523">
    <property type="term" value="F:RNA-DNA hybrid ribonuclease activity"/>
    <property type="evidence" value="ECO:0007669"/>
    <property type="project" value="UniProtKB-UniRule"/>
</dbReference>
<comment type="function">
    <text evidence="3 13">Endonuclease that specifically degrades the RNA of RNA-DNA hybrids.</text>
</comment>
<dbReference type="CDD" id="cd07182">
    <property type="entry name" value="RNase_HII_bacteria_HII_like"/>
    <property type="match status" value="1"/>
</dbReference>